<dbReference type="AlphaFoldDB" id="A0A550J9K9"/>
<evidence type="ECO:0000256" key="1">
    <source>
        <dbReference type="SAM" id="MobiDB-lite"/>
    </source>
</evidence>
<proteinExistence type="predicted"/>
<keyword evidence="2" id="KW-1133">Transmembrane helix</keyword>
<comment type="caution">
    <text evidence="3">The sequence shown here is derived from an EMBL/GenBank/DDBJ whole genome shotgun (WGS) entry which is preliminary data.</text>
</comment>
<dbReference type="EMBL" id="VJVV01000009">
    <property type="protein sequence ID" value="TRO79802.1"/>
    <property type="molecule type" value="Genomic_DNA"/>
</dbReference>
<name>A0A550J9K9_9BACT</name>
<feature type="transmembrane region" description="Helical" evidence="2">
    <location>
        <begin position="6"/>
        <end position="23"/>
    </location>
</feature>
<protein>
    <submittedName>
        <fullName evidence="3">Uncharacterized protein</fullName>
    </submittedName>
</protein>
<evidence type="ECO:0000313" key="3">
    <source>
        <dbReference type="EMBL" id="TRO79802.1"/>
    </source>
</evidence>
<keyword evidence="4" id="KW-1185">Reference proteome</keyword>
<keyword evidence="2" id="KW-0812">Transmembrane</keyword>
<evidence type="ECO:0000313" key="4">
    <source>
        <dbReference type="Proteomes" id="UP000317155"/>
    </source>
</evidence>
<reference evidence="3 4" key="1">
    <citation type="submission" date="2019-07" db="EMBL/GenBank/DDBJ databases">
        <title>Insights of Desulfuromonas acetexigens electromicrobiology.</title>
        <authorList>
            <person name="Katuri K."/>
            <person name="Sapireddy V."/>
            <person name="Shaw D.R."/>
            <person name="Saikaly P."/>
        </authorList>
    </citation>
    <scope>NUCLEOTIDE SEQUENCE [LARGE SCALE GENOMIC DNA]</scope>
    <source>
        <strain evidence="3 4">2873</strain>
    </source>
</reference>
<dbReference type="RefSeq" id="WP_092058959.1">
    <property type="nucleotide sequence ID" value="NZ_FOJJ01000041.1"/>
</dbReference>
<organism evidence="3 4">
    <name type="scientific">Trichloromonas acetexigens</name>
    <dbReference type="NCBI Taxonomy" id="38815"/>
    <lineage>
        <taxon>Bacteria</taxon>
        <taxon>Pseudomonadati</taxon>
        <taxon>Thermodesulfobacteriota</taxon>
        <taxon>Desulfuromonadia</taxon>
        <taxon>Desulfuromonadales</taxon>
        <taxon>Trichloromonadaceae</taxon>
        <taxon>Trichloromonas</taxon>
    </lineage>
</organism>
<sequence>MKLKTVWGIILIVLGVMGVLNGLQQYADIQALDQVVGGFTRSFGQPSQRTYKVAVQNAQVGGILKILVGIGLSVLGTYWVRDEERKQHGQDRDSMDLEISQDHDDWKM</sequence>
<dbReference type="Proteomes" id="UP000317155">
    <property type="component" value="Unassembled WGS sequence"/>
</dbReference>
<keyword evidence="2" id="KW-0472">Membrane</keyword>
<gene>
    <name evidence="3" type="ORF">FL622_12915</name>
</gene>
<accession>A0A550J9K9</accession>
<feature type="region of interest" description="Disordered" evidence="1">
    <location>
        <begin position="85"/>
        <end position="108"/>
    </location>
</feature>
<evidence type="ECO:0000256" key="2">
    <source>
        <dbReference type="SAM" id="Phobius"/>
    </source>
</evidence>